<feature type="transmembrane region" description="Helical" evidence="1">
    <location>
        <begin position="44"/>
        <end position="69"/>
    </location>
</feature>
<evidence type="ECO:0000313" key="2">
    <source>
        <dbReference type="EMBL" id="SET60070.1"/>
    </source>
</evidence>
<reference evidence="2 3" key="1">
    <citation type="submission" date="2016-10" db="EMBL/GenBank/DDBJ databases">
        <authorList>
            <person name="de Groot N.N."/>
        </authorList>
    </citation>
    <scope>NUCLEOTIDE SEQUENCE [LARGE SCALE GENOMIC DNA]</scope>
    <source>
        <strain evidence="2 3">DSM 18979</strain>
    </source>
</reference>
<keyword evidence="1" id="KW-0472">Membrane</keyword>
<keyword evidence="1" id="KW-0812">Transmembrane</keyword>
<organism evidence="2 3">
    <name type="scientific">Natronincola peptidivorans</name>
    <dbReference type="NCBI Taxonomy" id="426128"/>
    <lineage>
        <taxon>Bacteria</taxon>
        <taxon>Bacillati</taxon>
        <taxon>Bacillota</taxon>
        <taxon>Clostridia</taxon>
        <taxon>Peptostreptococcales</taxon>
        <taxon>Natronincolaceae</taxon>
        <taxon>Natronincola</taxon>
    </lineage>
</organism>
<accession>A0A1I0FR30</accession>
<proteinExistence type="predicted"/>
<name>A0A1I0FR30_9FIRM</name>
<keyword evidence="3" id="KW-1185">Reference proteome</keyword>
<dbReference type="AlphaFoldDB" id="A0A1I0FR30"/>
<dbReference type="RefSeq" id="WP_090445644.1">
    <property type="nucleotide sequence ID" value="NZ_FOHU01000015.1"/>
</dbReference>
<gene>
    <name evidence="2" type="ORF">SAMN05660297_02902</name>
</gene>
<evidence type="ECO:0000256" key="1">
    <source>
        <dbReference type="SAM" id="Phobius"/>
    </source>
</evidence>
<dbReference type="STRING" id="426128.SAMN05660297_02902"/>
<dbReference type="EMBL" id="FOHU01000015">
    <property type="protein sequence ID" value="SET60070.1"/>
    <property type="molecule type" value="Genomic_DNA"/>
</dbReference>
<evidence type="ECO:0008006" key="4">
    <source>
        <dbReference type="Google" id="ProtNLM"/>
    </source>
</evidence>
<sequence length="70" mass="7851">MDHVGAGIMLVFIGLFLGFITYKKHSFFWNFYNTKILRKYLGDNATAGALYMISIVLIVTGFLVSTGILQ</sequence>
<evidence type="ECO:0000313" key="3">
    <source>
        <dbReference type="Proteomes" id="UP000199568"/>
    </source>
</evidence>
<protein>
    <recommendedName>
        <fullName evidence="4">Immunity protein 17</fullName>
    </recommendedName>
</protein>
<keyword evidence="1" id="KW-1133">Transmembrane helix</keyword>
<feature type="transmembrane region" description="Helical" evidence="1">
    <location>
        <begin position="6"/>
        <end position="23"/>
    </location>
</feature>
<dbReference type="Proteomes" id="UP000199568">
    <property type="component" value="Unassembled WGS sequence"/>
</dbReference>